<dbReference type="CDD" id="cd00146">
    <property type="entry name" value="PKD"/>
    <property type="match status" value="1"/>
</dbReference>
<keyword evidence="3" id="KW-1185">Reference proteome</keyword>
<dbReference type="SUPFAM" id="SSF49299">
    <property type="entry name" value="PKD domain"/>
    <property type="match status" value="1"/>
</dbReference>
<accession>A0ABR9EJC8</accession>
<dbReference type="PROSITE" id="PS51257">
    <property type="entry name" value="PROKAR_LIPOPROTEIN"/>
    <property type="match status" value="1"/>
</dbReference>
<evidence type="ECO:0000313" key="3">
    <source>
        <dbReference type="Proteomes" id="UP000615755"/>
    </source>
</evidence>
<dbReference type="SUPFAM" id="SSF49785">
    <property type="entry name" value="Galactose-binding domain-like"/>
    <property type="match status" value="1"/>
</dbReference>
<organism evidence="2 3">
    <name type="scientific">Pseudoalteromonas aurantia 208</name>
    <dbReference type="NCBI Taxonomy" id="1314867"/>
    <lineage>
        <taxon>Bacteria</taxon>
        <taxon>Pseudomonadati</taxon>
        <taxon>Pseudomonadota</taxon>
        <taxon>Gammaproteobacteria</taxon>
        <taxon>Alteromonadales</taxon>
        <taxon>Pseudoalteromonadaceae</taxon>
        <taxon>Pseudoalteromonas</taxon>
    </lineage>
</organism>
<dbReference type="InterPro" id="IPR000601">
    <property type="entry name" value="PKD_dom"/>
</dbReference>
<dbReference type="Gene3D" id="2.60.120.260">
    <property type="entry name" value="Galactose-binding domain-like"/>
    <property type="match status" value="2"/>
</dbReference>
<name>A0ABR9EJC8_9GAMM</name>
<feature type="domain" description="PKD" evidence="1">
    <location>
        <begin position="197"/>
        <end position="277"/>
    </location>
</feature>
<reference evidence="2 3" key="1">
    <citation type="submission" date="2015-03" db="EMBL/GenBank/DDBJ databases">
        <title>Genome sequence of Pseudoalteromonas aurantia.</title>
        <authorList>
            <person name="Xie B.-B."/>
            <person name="Rong J.-C."/>
            <person name="Qin Q.-L."/>
            <person name="Zhang Y.-Z."/>
        </authorList>
    </citation>
    <scope>NUCLEOTIDE SEQUENCE [LARGE SCALE GENOMIC DNA]</scope>
    <source>
        <strain evidence="2 3">208</strain>
    </source>
</reference>
<dbReference type="Proteomes" id="UP000615755">
    <property type="component" value="Unassembled WGS sequence"/>
</dbReference>
<dbReference type="EMBL" id="AQGV01000015">
    <property type="protein sequence ID" value="MBE0371097.1"/>
    <property type="molecule type" value="Genomic_DNA"/>
</dbReference>
<evidence type="ECO:0000259" key="1">
    <source>
        <dbReference type="PROSITE" id="PS50093"/>
    </source>
</evidence>
<dbReference type="Gene3D" id="2.60.40.10">
    <property type="entry name" value="Immunoglobulins"/>
    <property type="match status" value="1"/>
</dbReference>
<dbReference type="RefSeq" id="WP_192510100.1">
    <property type="nucleotide sequence ID" value="NZ_AQGV01000015.1"/>
</dbReference>
<comment type="caution">
    <text evidence="2">The sequence shown here is derived from an EMBL/GenBank/DDBJ whole genome shotgun (WGS) entry which is preliminary data.</text>
</comment>
<sequence>MFNFKYPAVMFAICTVLTGCNDGSGFTPTLKNDTSELSSAVVEAAQRNMAQDAGSTIEAFLQEGVNASPAGEQVTNLIDGNSATKYLAFDGKATIVFSSVKPFELKGYNFISANDEPKRDPMNWVVFGSNDKSEWVEIDSRSNEAFEFRGLTRSFVIEAGVEYQHFKFEMVHGGTDSYGSNILQLAEIQLMVVSDVPLVEFIATNTTPAMDELVVFKDESLVNPTSWKWTFEGGTPETSNEKSPLVKFSSLGAKSVTLVAANDKGESTLIKEDYIRVWDENEPWKGFENPSVTFERKQPTHPGQVALERVMPDLESVIQDISLKIAKRLFDNVTQINTFESVTFITDEYDFPAAKGGSDKHMELMFDLNHIANLESQGDDALREEILGVLWHELTHGYNNSPKTGQYITGTDYHTYLESLANFIRIEAGFYEHARANITWVKDYNEDAYNQTSFFLEWVVKSHRNIDFIKQFNASAKILDEWSFDLAFKHIFGEARGIDTVFSEYIQYLSDEKGIMAPFTTPVEGYQNISIEEGVLVTTNATHIGIWDEGPDKLIDNNINNKFNALIEAPWWVAEYAASLLPIADVSSVYADFILPEAKMVEKYSIATAKDNEIRFPSRWDVYGSHDGITWKLIDTQNFSELPQLSTTYTFDVQTPDSYTQVRFDFYNERTGDQIGGDEGRLVQIGEIALLIKE</sequence>
<dbReference type="InterPro" id="IPR022409">
    <property type="entry name" value="PKD/Chitinase_dom"/>
</dbReference>
<dbReference type="InterPro" id="IPR007541">
    <property type="entry name" value="Uncharacterised_BSP"/>
</dbReference>
<dbReference type="Pfam" id="PF04450">
    <property type="entry name" value="BSP"/>
    <property type="match status" value="1"/>
</dbReference>
<protein>
    <recommendedName>
        <fullName evidence="1">PKD domain-containing protein</fullName>
    </recommendedName>
</protein>
<dbReference type="InterPro" id="IPR008979">
    <property type="entry name" value="Galactose-bd-like_sf"/>
</dbReference>
<proteinExistence type="predicted"/>
<evidence type="ECO:0000313" key="2">
    <source>
        <dbReference type="EMBL" id="MBE0371097.1"/>
    </source>
</evidence>
<dbReference type="InterPro" id="IPR035986">
    <property type="entry name" value="PKD_dom_sf"/>
</dbReference>
<dbReference type="SMART" id="SM00089">
    <property type="entry name" value="PKD"/>
    <property type="match status" value="1"/>
</dbReference>
<dbReference type="InterPro" id="IPR013783">
    <property type="entry name" value="Ig-like_fold"/>
</dbReference>
<gene>
    <name evidence="2" type="ORF">PAUR_b1277</name>
</gene>
<dbReference type="PROSITE" id="PS50093">
    <property type="entry name" value="PKD"/>
    <property type="match status" value="1"/>
</dbReference>